<evidence type="ECO:0000313" key="2">
    <source>
        <dbReference type="Proteomes" id="UP001652740"/>
    </source>
</evidence>
<evidence type="ECO:0000313" key="3">
    <source>
        <dbReference type="RefSeq" id="XP_026764381.2"/>
    </source>
</evidence>
<dbReference type="Proteomes" id="UP001652740">
    <property type="component" value="Unplaced"/>
</dbReference>
<gene>
    <name evidence="3" type="primary">LOC113522770</name>
</gene>
<keyword evidence="2" id="KW-1185">Reference proteome</keyword>
<evidence type="ECO:0000256" key="1">
    <source>
        <dbReference type="SAM" id="Coils"/>
    </source>
</evidence>
<keyword evidence="1" id="KW-0175">Coiled coil</keyword>
<dbReference type="AlphaFoldDB" id="A0A6J1X901"/>
<dbReference type="GeneID" id="113522770"/>
<feature type="coiled-coil region" evidence="1">
    <location>
        <begin position="147"/>
        <end position="174"/>
    </location>
</feature>
<name>A0A6J1X901_GALME</name>
<protein>
    <submittedName>
        <fullName evidence="3">Uncharacterized protein LOC113522770</fullName>
    </submittedName>
</protein>
<dbReference type="RefSeq" id="XP_026764381.2">
    <property type="nucleotide sequence ID" value="XM_026908580.3"/>
</dbReference>
<sequence length="229" mass="26368">MSRSNPSDYAAYLQSVVRLDALEKMTQNLDKELADSQRIMQEIKAIFDSVPTAQTMSHSVNNPLRHEDLSRFLEADVPKLLLPDMVENTADVDLDDIIKKMKSYAEELKKNFVLKQPQIQDKLNINKMSELELEQYATSLDQLGKRLANIKLVKNDENNKNTDLEEKLTKLCQDVNMFTQMVQAKTILSECNKNWTETSQENNALHYDNVINKLLSGINEVMYLLQNKN</sequence>
<organism evidence="2 3">
    <name type="scientific">Galleria mellonella</name>
    <name type="common">Greater wax moth</name>
    <dbReference type="NCBI Taxonomy" id="7137"/>
    <lineage>
        <taxon>Eukaryota</taxon>
        <taxon>Metazoa</taxon>
        <taxon>Ecdysozoa</taxon>
        <taxon>Arthropoda</taxon>
        <taxon>Hexapoda</taxon>
        <taxon>Insecta</taxon>
        <taxon>Pterygota</taxon>
        <taxon>Neoptera</taxon>
        <taxon>Endopterygota</taxon>
        <taxon>Lepidoptera</taxon>
        <taxon>Glossata</taxon>
        <taxon>Ditrysia</taxon>
        <taxon>Pyraloidea</taxon>
        <taxon>Pyralidae</taxon>
        <taxon>Galleriinae</taxon>
        <taxon>Galleria</taxon>
    </lineage>
</organism>
<proteinExistence type="predicted"/>
<accession>A0A6J1X901</accession>
<dbReference type="KEGG" id="gmw:113522770"/>
<reference evidence="3" key="1">
    <citation type="submission" date="2025-08" db="UniProtKB">
        <authorList>
            <consortium name="RefSeq"/>
        </authorList>
    </citation>
    <scope>IDENTIFICATION</scope>
    <source>
        <tissue evidence="3">Whole larvae</tissue>
    </source>
</reference>
<dbReference type="InParanoid" id="A0A6J1X901"/>